<dbReference type="AlphaFoldDB" id="A0A4Q4SV34"/>
<feature type="region of interest" description="Disordered" evidence="1">
    <location>
        <begin position="320"/>
        <end position="339"/>
    </location>
</feature>
<gene>
    <name evidence="2" type="ORF">DL764_009417</name>
</gene>
<reference evidence="2 3" key="1">
    <citation type="submission" date="2018-06" db="EMBL/GenBank/DDBJ databases">
        <title>Complete Genomes of Monosporascus.</title>
        <authorList>
            <person name="Robinson A.J."/>
            <person name="Natvig D.O."/>
        </authorList>
    </citation>
    <scope>NUCLEOTIDE SEQUENCE [LARGE SCALE GENOMIC DNA]</scope>
    <source>
        <strain evidence="2 3">CBS 110550</strain>
    </source>
</reference>
<comment type="caution">
    <text evidence="2">The sequence shown here is derived from an EMBL/GenBank/DDBJ whole genome shotgun (WGS) entry which is preliminary data.</text>
</comment>
<dbReference type="Proteomes" id="UP000293360">
    <property type="component" value="Unassembled WGS sequence"/>
</dbReference>
<dbReference type="OrthoDB" id="4700820at2759"/>
<dbReference type="EMBL" id="QJNU01000886">
    <property type="protein sequence ID" value="RYO83804.1"/>
    <property type="molecule type" value="Genomic_DNA"/>
</dbReference>
<evidence type="ECO:0000313" key="3">
    <source>
        <dbReference type="Proteomes" id="UP000293360"/>
    </source>
</evidence>
<dbReference type="InterPro" id="IPR007497">
    <property type="entry name" value="SIMPL/DUF541"/>
</dbReference>
<proteinExistence type="predicted"/>
<dbReference type="Pfam" id="PF04402">
    <property type="entry name" value="SIMPL"/>
    <property type="match status" value="1"/>
</dbReference>
<keyword evidence="3" id="KW-1185">Reference proteome</keyword>
<organism evidence="2 3">
    <name type="scientific">Monosporascus ibericus</name>
    <dbReference type="NCBI Taxonomy" id="155417"/>
    <lineage>
        <taxon>Eukaryota</taxon>
        <taxon>Fungi</taxon>
        <taxon>Dikarya</taxon>
        <taxon>Ascomycota</taxon>
        <taxon>Pezizomycotina</taxon>
        <taxon>Sordariomycetes</taxon>
        <taxon>Xylariomycetidae</taxon>
        <taxon>Xylariales</taxon>
        <taxon>Xylariales incertae sedis</taxon>
        <taxon>Monosporascus</taxon>
    </lineage>
</organism>
<feature type="region of interest" description="Disordered" evidence="1">
    <location>
        <begin position="241"/>
        <end position="260"/>
    </location>
</feature>
<protein>
    <submittedName>
        <fullName evidence="2">Uncharacterized protein</fullName>
    </submittedName>
</protein>
<evidence type="ECO:0000256" key="1">
    <source>
        <dbReference type="SAM" id="MobiDB-lite"/>
    </source>
</evidence>
<feature type="region of interest" description="Disordered" evidence="1">
    <location>
        <begin position="268"/>
        <end position="293"/>
    </location>
</feature>
<name>A0A4Q4SV34_9PEZI</name>
<sequence length="339" mass="36105">MTPTSPTVAPGHYQINVAGEQTLTRPAELATITFGVRNTTVDDQKGATNGLTQKCASIRHQLAPYMLAPITGSMAPITALEMSPPTLEMKGLPEQPRRLARQQPRGPAVRYVARVRCDITFSDFNLMERISSELIATRNVYRYTKPTLWRLTDAASKELESATLGDAISNATRRAIVIFRGLGFACDDLTPYIHQLSVYEVDLKEDAVADLDPQGADEPVYISIKTSLKAVFVLHPARPPVSGTPMDTPPAFGSRTSTPSAPEVLLNALPASGSPKSTPPAPEVAGNALPASGGPMDMPRYNGLTNGIIIVDGRSAMQRGQSDLANGNADGARAADLGS</sequence>
<feature type="compositionally biased region" description="Low complexity" evidence="1">
    <location>
        <begin position="323"/>
        <end position="339"/>
    </location>
</feature>
<accession>A0A4Q4SV34</accession>
<evidence type="ECO:0000313" key="2">
    <source>
        <dbReference type="EMBL" id="RYO83804.1"/>
    </source>
</evidence>